<dbReference type="OrthoDB" id="1947873at2"/>
<feature type="transmembrane region" description="Helical" evidence="1">
    <location>
        <begin position="388"/>
        <end position="409"/>
    </location>
</feature>
<name>A0A5J6SUL3_9BACI</name>
<feature type="transmembrane region" description="Helical" evidence="1">
    <location>
        <begin position="429"/>
        <end position="455"/>
    </location>
</feature>
<evidence type="ECO:0000313" key="2">
    <source>
        <dbReference type="EMBL" id="QFG01254.1"/>
    </source>
</evidence>
<proteinExistence type="predicted"/>
<protein>
    <recommendedName>
        <fullName evidence="4">Group-specific protein</fullName>
    </recommendedName>
</protein>
<sequence length="467" mass="55791">MTYLFPFSFREKERLNLLKRLEESKYEFFDLKKGRLQDLYYGEGIKINHKELDQFFLPFIEDKLFPISTKERGFLRYSKEVKEQFLFEVNDNEIHFLVNSVDIILCPFGVGIVTIRTEMDKPQETLTNVLDFMSHFRVLQPKLEEEIGGRTFQQKRLFSTTSELVLDYLCYPLKPFIIQNKKMEGYYGSLPFFEDERMLTSAFLIAAENQTITKDQLYRMGQLDGKNSEGQDFMSSTNQEYIERYIENRVHDRWAPFTYTITSQHTQTTVSIKKQEQLKREISQFMSTHYYNLLLHYYYKIMFFKLSFEHSDVNWAKDKVFVEELIALISKFDSGYYFNEVSSRTEGKEFTHILRDTFNINYLFEEVKRTVDDLFRVQEKQTIKRQNMLLFMLTVYTVISGIYGMNLAIDDWKGKTDWSKVSHYSFFEWISLITALSGIALSVILLASTGGKLIWEKYRKWQRRRLK</sequence>
<reference evidence="2 3" key="1">
    <citation type="submission" date="2018-07" db="EMBL/GenBank/DDBJ databases">
        <title>Complete genome sequence of Psychrobacillus sp. PB01, isolated from iceberg, and comparative genome analysis of Psychrobacillus strains.</title>
        <authorList>
            <person name="Lee P.C."/>
        </authorList>
    </citation>
    <scope>NUCLEOTIDE SEQUENCE [LARGE SCALE GENOMIC DNA]</scope>
    <source>
        <strain evidence="2 3">PB01</strain>
    </source>
</reference>
<accession>A0A5J6SUL3</accession>
<keyword evidence="1" id="KW-1133">Transmembrane helix</keyword>
<dbReference type="AlphaFoldDB" id="A0A5J6SUL3"/>
<keyword evidence="1" id="KW-0472">Membrane</keyword>
<evidence type="ECO:0008006" key="4">
    <source>
        <dbReference type="Google" id="ProtNLM"/>
    </source>
</evidence>
<dbReference type="Proteomes" id="UP000325517">
    <property type="component" value="Chromosome"/>
</dbReference>
<organism evidence="2 3">
    <name type="scientific">Psychrobacillus glaciei</name>
    <dbReference type="NCBI Taxonomy" id="2283160"/>
    <lineage>
        <taxon>Bacteria</taxon>
        <taxon>Bacillati</taxon>
        <taxon>Bacillota</taxon>
        <taxon>Bacilli</taxon>
        <taxon>Bacillales</taxon>
        <taxon>Bacillaceae</taxon>
        <taxon>Psychrobacillus</taxon>
    </lineage>
</organism>
<evidence type="ECO:0000313" key="3">
    <source>
        <dbReference type="Proteomes" id="UP000325517"/>
    </source>
</evidence>
<dbReference type="KEGG" id="psyo:PB01_18830"/>
<dbReference type="EMBL" id="CP031223">
    <property type="protein sequence ID" value="QFG01254.1"/>
    <property type="molecule type" value="Genomic_DNA"/>
</dbReference>
<keyword evidence="3" id="KW-1185">Reference proteome</keyword>
<keyword evidence="1" id="KW-0812">Transmembrane</keyword>
<evidence type="ECO:0000256" key="1">
    <source>
        <dbReference type="SAM" id="Phobius"/>
    </source>
</evidence>
<gene>
    <name evidence="2" type="ORF">PB01_18830</name>
</gene>